<feature type="compositionally biased region" description="Low complexity" evidence="1">
    <location>
        <begin position="150"/>
        <end position="187"/>
    </location>
</feature>
<name>A0ABN2NLH0_9PSEU</name>
<keyword evidence="2" id="KW-1133">Transmembrane helix</keyword>
<sequence>MTTGQDPYAEGNRPQDGQWQAQQGAPQQQWGYDPQTGQPVQQQWSAEQQQWPAQGGQPWAAQQPGQQQWPAQQNAQQQWPAQQDHQQQWPAQQDAQQQWPAQQAQPAQQEWPQQNHQQQNPQQWPAAQQGQQQAWNSGQHQAQPGWTPEQQQWAAQQQNQYPQQNQQQWGAPQYGGQQYPQQNGAPQFAAQQTWTPTAPKATGLPIGTILTAVAGVLAVGGTFLPWVSAKVPFLGGLSFNGLDVDHGVFALVAGILLLIVAGLRFFLPQAALALRIAAGVFGAVAAAIAGLAFIGYSQGVSDAGEFSDAVSVGPGLYVLVVGGVIGIASAIVKR</sequence>
<dbReference type="EMBL" id="BAAAQK010000025">
    <property type="protein sequence ID" value="GAA1870565.1"/>
    <property type="molecule type" value="Genomic_DNA"/>
</dbReference>
<gene>
    <name evidence="3" type="ORF">GCM10009836_59020</name>
</gene>
<feature type="compositionally biased region" description="Low complexity" evidence="1">
    <location>
        <begin position="14"/>
        <end position="30"/>
    </location>
</feature>
<evidence type="ECO:0000256" key="2">
    <source>
        <dbReference type="SAM" id="Phobius"/>
    </source>
</evidence>
<accession>A0ABN2NLH0</accession>
<organism evidence="3 4">
    <name type="scientific">Pseudonocardia ailaonensis</name>
    <dbReference type="NCBI Taxonomy" id="367279"/>
    <lineage>
        <taxon>Bacteria</taxon>
        <taxon>Bacillati</taxon>
        <taxon>Actinomycetota</taxon>
        <taxon>Actinomycetes</taxon>
        <taxon>Pseudonocardiales</taxon>
        <taxon>Pseudonocardiaceae</taxon>
        <taxon>Pseudonocardia</taxon>
    </lineage>
</organism>
<proteinExistence type="predicted"/>
<feature type="region of interest" description="Disordered" evidence="1">
    <location>
        <begin position="1"/>
        <end position="189"/>
    </location>
</feature>
<feature type="transmembrane region" description="Helical" evidence="2">
    <location>
        <begin position="274"/>
        <end position="294"/>
    </location>
</feature>
<dbReference type="Proteomes" id="UP001500449">
    <property type="component" value="Unassembled WGS sequence"/>
</dbReference>
<keyword evidence="2" id="KW-0812">Transmembrane</keyword>
<evidence type="ECO:0000313" key="4">
    <source>
        <dbReference type="Proteomes" id="UP001500449"/>
    </source>
</evidence>
<protein>
    <submittedName>
        <fullName evidence="3">Uncharacterized protein</fullName>
    </submittedName>
</protein>
<evidence type="ECO:0000313" key="3">
    <source>
        <dbReference type="EMBL" id="GAA1870565.1"/>
    </source>
</evidence>
<dbReference type="RefSeq" id="WP_344424388.1">
    <property type="nucleotide sequence ID" value="NZ_BAAAQK010000025.1"/>
</dbReference>
<feature type="transmembrane region" description="Helical" evidence="2">
    <location>
        <begin position="314"/>
        <end position="332"/>
    </location>
</feature>
<keyword evidence="2" id="KW-0472">Membrane</keyword>
<evidence type="ECO:0000256" key="1">
    <source>
        <dbReference type="SAM" id="MobiDB-lite"/>
    </source>
</evidence>
<reference evidence="3 4" key="1">
    <citation type="journal article" date="2019" name="Int. J. Syst. Evol. Microbiol.">
        <title>The Global Catalogue of Microorganisms (GCM) 10K type strain sequencing project: providing services to taxonomists for standard genome sequencing and annotation.</title>
        <authorList>
            <consortium name="The Broad Institute Genomics Platform"/>
            <consortium name="The Broad Institute Genome Sequencing Center for Infectious Disease"/>
            <person name="Wu L."/>
            <person name="Ma J."/>
        </authorList>
    </citation>
    <scope>NUCLEOTIDE SEQUENCE [LARGE SCALE GENOMIC DNA]</scope>
    <source>
        <strain evidence="3 4">JCM 16009</strain>
    </source>
</reference>
<keyword evidence="4" id="KW-1185">Reference proteome</keyword>
<comment type="caution">
    <text evidence="3">The sequence shown here is derived from an EMBL/GenBank/DDBJ whole genome shotgun (WGS) entry which is preliminary data.</text>
</comment>
<feature type="transmembrane region" description="Helical" evidence="2">
    <location>
        <begin position="247"/>
        <end position="267"/>
    </location>
</feature>
<feature type="transmembrane region" description="Helical" evidence="2">
    <location>
        <begin position="204"/>
        <end position="227"/>
    </location>
</feature>
<feature type="compositionally biased region" description="Low complexity" evidence="1">
    <location>
        <begin position="38"/>
        <end position="143"/>
    </location>
</feature>